<keyword evidence="3" id="KW-0119">Carbohydrate metabolism</keyword>
<feature type="compositionally biased region" description="Acidic residues" evidence="4">
    <location>
        <begin position="351"/>
        <end position="366"/>
    </location>
</feature>
<keyword evidence="1" id="KW-0677">Repeat</keyword>
<gene>
    <name evidence="6" type="ORF">CZ674_03275</name>
</gene>
<keyword evidence="2" id="KW-0378">Hydrolase</keyword>
<evidence type="ECO:0000256" key="3">
    <source>
        <dbReference type="ARBA" id="ARBA00023326"/>
    </source>
</evidence>
<sequence>MGILTAAAVALGVMAFTYPGFTTTNVDMHDGGVWVTKNDASLLGHINQQAGELDAGLTVASSDFDVLQYDGDVLLKDNANVALDAVNTGAATLTGQVPIPPGASVSLRGGTVTILDPVDGRLWAMPVSSLAQFSSEETQPLAELGTGSAAVADETGGVHAVSSANGTWQSWQSTAEGFALQTETERPELREATDLTITSVGDKAAALDQAHGVLLLLDARVDVPAGAVLQQPGEASQNVIVATPESLITQPLDGSAAVIDDLAPGTSAVAPVQVDECVYSVSTGDMTLTRACSDPARDLQEVVTDVDAGSIVFREHRGVVALNDVQQGVSWLVSDQLIMVDNWQDLIPPQSEEETEEEDDSSSEDVLDNRTPDDAEENSDPVANDDTLFGARRGLSTLVPVTHNDTDPDGDLLTVSLVDEAPGGVRISPVQNYTQFQVEIPADYGNSSLTFEYEVNDGRGGTDRARVTLQLRDETQNEAPAELREQSFEVEQRATYEHSVLDGWFDPDGDDVYLLNAWSESGDTVQFAPNGRVNYTATGEVGPTELFVEITDGTEVTEGVIKVMVSERGEGKPLANADYVALGENSRASIRPMANDFIPGGGKAWVASVTSRDGSVQATLDRSTNTVVLESASAGVHFVDYVLGAGPFSAQGTIRVDVLEPVEDAQPVAVRDLALLPVGGEALVDLTENDVDPTGGVLVVQSVMVDGAPVSTKLINRNLLRIEDNRGALEPMTIQYSVSNGSDEATGEISIVPVPPPTKPRPPVGVDDTATLREGDFVSVDVTDNDFSPDGLAFSVSPEIVETSLAGPEEGSVFVDGDKVRVHVLVGGPSAVDVTYEIVDAQGNKGTATLTVAVERRDAESNAPPVPKEVTARVLAGSTIRIPIPLDGIDPDGDGVTLVGYDTNPEQGRIENVGPDYFDYEAFDADGGTTVFQYRVRDRWGAESVSSITVGIAQPGAINQPPVAETDTVTVRPGRSVAVAVLDNDTDPDGDNIVLTAVDAEAADDEIQGLQLSEDGSHVVFTAPESEGEWQVPYSIEDVRGMPQTGTVRIVVSETAPLIAPSAVDDSVEVTDLVEGEPFDVDVLANDRDADGDPAELEVSVVTGPATVSSGQVQVVPSETWQVVTYRVTDIDGGSSEAFVFVPGVGKQPPHLAGNAEVTVPSGELAEIRLIDYVVMPQGGSPRITTTESVSATNANGDELVIDESTLAYTSELGYVGKAAITFEVSDGEGPDDPDALTARLSVPINVIPSSQVKPTFNGLAIQVEPAEDAVEYDLKPHTRDPDEGDVDAMVYSLGDGGGEGVHADVRGQSFVASADADVPAGTTVTYQIMLTDPAGNDVPGTVQVQVVTSTRELAQAVADTAETEQGVEVTIPAIGNDVNPFADRGEPLEIVSVRTVAGDVEGAPSTDGASVSVVPGGDFAGTLTLQYTVQDATKSESRQVTGSISVNVKGRPDAPVRPNVNAIGDSEVTLSWAAPSSNGAPITGYLVEYSGGSQACESTTCTVSGLTNDTTYNFTVRAINEVGESDPSGASIDARPDVKPEQPEAPTAVRGDQQLDVSWEEPVNRGSAITTYVLKISPLPSGGRTQVEVPGGTTSYTWDGLTNGTEYRFSVQAVNSADEPSDDSPWSRGTIPAGKPTAPTSISAIATQLGGSINQVNVTWGVSDGNGLPIDHYTVTPLQDGKPVSSVSPKTKTPSGPTTVTESIVFENLPVSEKPYTFRIVATNDVGDSDAADGGELRAVNPPDAPRVTLVEDGDGFVVVNITPGSRNGYSASEVNYQWSASGGGSGLTKTGDGIRIEGLTNGKQTLTIVAVADDGNGLSARSPEVTASINPFGKPAAPNVSVSTQNTNSVVFTWSAGSDNGSSITGYRWRQQGTSNWNTVGGITSPTITGNPGQSITIEVQAQNKAGWSATATATGNVTDPKPTLSVIGGGQRSDSGQTGELLVLQYADLKPGQYQVVCMQVKNGQLQAFGQSATTPYTINTSSTSGKTGVNPDEIKCFSNNREGVALQLVSGPSVNDHGVMTSTVNYSWPP</sequence>
<dbReference type="PRINTS" id="PR00014">
    <property type="entry name" value="FNTYPEIII"/>
</dbReference>
<dbReference type="InterPro" id="IPR050964">
    <property type="entry name" value="Striated_Muscle_Regulatory"/>
</dbReference>
<dbReference type="InterPro" id="IPR003961">
    <property type="entry name" value="FN3_dom"/>
</dbReference>
<dbReference type="Pfam" id="PF00041">
    <property type="entry name" value="fn3"/>
    <property type="match status" value="2"/>
</dbReference>
<keyword evidence="2" id="KW-0326">Glycosidase</keyword>
<dbReference type="SUPFAM" id="SSF49265">
    <property type="entry name" value="Fibronectin type III"/>
    <property type="match status" value="2"/>
</dbReference>
<protein>
    <submittedName>
        <fullName evidence="6">Fibronectin, type III domain protein</fullName>
    </submittedName>
</protein>
<feature type="domain" description="Fibronectin type-III" evidence="5">
    <location>
        <begin position="1836"/>
        <end position="1925"/>
    </location>
</feature>
<feature type="compositionally biased region" description="Low complexity" evidence="4">
    <location>
        <begin position="1682"/>
        <end position="1700"/>
    </location>
</feature>
<dbReference type="EMBL" id="FUHU01000020">
    <property type="protein sequence ID" value="SJM52588.1"/>
    <property type="molecule type" value="Genomic_DNA"/>
</dbReference>
<dbReference type="Gene3D" id="2.60.40.10">
    <property type="entry name" value="Immunoglobulins"/>
    <property type="match status" value="4"/>
</dbReference>
<organism evidence="6 7">
    <name type="scientific">Agrococcus casei LMG 22410</name>
    <dbReference type="NCBI Taxonomy" id="1255656"/>
    <lineage>
        <taxon>Bacteria</taxon>
        <taxon>Bacillati</taxon>
        <taxon>Actinomycetota</taxon>
        <taxon>Actinomycetes</taxon>
        <taxon>Micrococcales</taxon>
        <taxon>Microbacteriaceae</taxon>
        <taxon>Agrococcus</taxon>
    </lineage>
</organism>
<evidence type="ECO:0000313" key="6">
    <source>
        <dbReference type="EMBL" id="SJM52588.1"/>
    </source>
</evidence>
<evidence type="ECO:0000256" key="4">
    <source>
        <dbReference type="SAM" id="MobiDB-lite"/>
    </source>
</evidence>
<keyword evidence="3" id="KW-0624">Polysaccharide degradation</keyword>
<feature type="domain" description="Fibronectin type-III" evidence="5">
    <location>
        <begin position="1639"/>
        <end position="1744"/>
    </location>
</feature>
<keyword evidence="7" id="KW-1185">Reference proteome</keyword>
<feature type="region of interest" description="Disordered" evidence="4">
    <location>
        <begin position="1680"/>
        <end position="1700"/>
    </location>
</feature>
<dbReference type="PROSITE" id="PS50853">
    <property type="entry name" value="FN3"/>
    <property type="match status" value="4"/>
</dbReference>
<dbReference type="CDD" id="cd00063">
    <property type="entry name" value="FN3"/>
    <property type="match status" value="4"/>
</dbReference>
<dbReference type="InterPro" id="IPR036116">
    <property type="entry name" value="FN3_sf"/>
</dbReference>
<accession>A0A1R4F9K0</accession>
<name>A0A1R4F9K0_9MICO</name>
<dbReference type="PANTHER" id="PTHR13817:SF151">
    <property type="entry name" value="TITIN"/>
    <property type="match status" value="1"/>
</dbReference>
<dbReference type="Proteomes" id="UP000195787">
    <property type="component" value="Unassembled WGS sequence"/>
</dbReference>
<evidence type="ECO:0000256" key="2">
    <source>
        <dbReference type="ARBA" id="ARBA00023295"/>
    </source>
</evidence>
<reference evidence="6 7" key="1">
    <citation type="submission" date="2017-02" db="EMBL/GenBank/DDBJ databases">
        <authorList>
            <person name="Peterson S.W."/>
        </authorList>
    </citation>
    <scope>NUCLEOTIDE SEQUENCE [LARGE SCALE GENOMIC DNA]</scope>
    <source>
        <strain evidence="6 7">LMG 22410</strain>
    </source>
</reference>
<dbReference type="Pfam" id="PF17963">
    <property type="entry name" value="Big_9"/>
    <property type="match status" value="6"/>
</dbReference>
<proteinExistence type="predicted"/>
<dbReference type="SMART" id="SM00060">
    <property type="entry name" value="FN3"/>
    <property type="match status" value="6"/>
</dbReference>
<evidence type="ECO:0000259" key="5">
    <source>
        <dbReference type="PROSITE" id="PS50853"/>
    </source>
</evidence>
<evidence type="ECO:0000313" key="7">
    <source>
        <dbReference type="Proteomes" id="UP000195787"/>
    </source>
</evidence>
<feature type="region of interest" description="Disordered" evidence="4">
    <location>
        <begin position="1617"/>
        <end position="1640"/>
    </location>
</feature>
<dbReference type="PANTHER" id="PTHR13817">
    <property type="entry name" value="TITIN"/>
    <property type="match status" value="1"/>
</dbReference>
<feature type="region of interest" description="Disordered" evidence="4">
    <location>
        <begin position="350"/>
        <end position="387"/>
    </location>
</feature>
<dbReference type="GO" id="GO:0000272">
    <property type="term" value="P:polysaccharide catabolic process"/>
    <property type="evidence" value="ECO:0007669"/>
    <property type="project" value="UniProtKB-KW"/>
</dbReference>
<feature type="domain" description="Fibronectin type-III" evidence="5">
    <location>
        <begin position="1455"/>
        <end position="1539"/>
    </location>
</feature>
<feature type="domain" description="Fibronectin type-III" evidence="5">
    <location>
        <begin position="1540"/>
        <end position="1635"/>
    </location>
</feature>
<dbReference type="GO" id="GO:0016798">
    <property type="term" value="F:hydrolase activity, acting on glycosyl bonds"/>
    <property type="evidence" value="ECO:0007669"/>
    <property type="project" value="UniProtKB-KW"/>
</dbReference>
<evidence type="ECO:0000256" key="1">
    <source>
        <dbReference type="ARBA" id="ARBA00022737"/>
    </source>
</evidence>
<feature type="region of interest" description="Disordered" evidence="4">
    <location>
        <begin position="1524"/>
        <end position="1553"/>
    </location>
</feature>
<dbReference type="InterPro" id="IPR013783">
    <property type="entry name" value="Ig-like_fold"/>
</dbReference>